<comment type="caution">
    <text evidence="5">The sequence shown here is derived from an EMBL/GenBank/DDBJ whole genome shotgun (WGS) entry which is preliminary data.</text>
</comment>
<feature type="domain" description="HTH luxR-type" evidence="4">
    <location>
        <begin position="823"/>
        <end position="888"/>
    </location>
</feature>
<dbReference type="OrthoDB" id="1137593at2"/>
<dbReference type="SUPFAM" id="SSF48452">
    <property type="entry name" value="TPR-like"/>
    <property type="match status" value="1"/>
</dbReference>
<keyword evidence="1" id="KW-0805">Transcription regulation</keyword>
<dbReference type="Gene3D" id="1.10.10.10">
    <property type="entry name" value="Winged helix-like DNA-binding domain superfamily/Winged helix DNA-binding domain"/>
    <property type="match status" value="1"/>
</dbReference>
<dbReference type="PANTHER" id="PTHR44688:SF16">
    <property type="entry name" value="DNA-BINDING TRANSCRIPTIONAL ACTIVATOR DEVR_DOSR"/>
    <property type="match status" value="1"/>
</dbReference>
<dbReference type="CDD" id="cd06170">
    <property type="entry name" value="LuxR_C_like"/>
    <property type="match status" value="1"/>
</dbReference>
<dbReference type="PANTHER" id="PTHR44688">
    <property type="entry name" value="DNA-BINDING TRANSCRIPTIONAL ACTIVATOR DEVR_DOSR"/>
    <property type="match status" value="1"/>
</dbReference>
<dbReference type="InterPro" id="IPR059106">
    <property type="entry name" value="WHD_MalT"/>
</dbReference>
<dbReference type="RefSeq" id="WP_148457527.1">
    <property type="nucleotide sequence ID" value="NZ_VSDO01000006.1"/>
</dbReference>
<dbReference type="PROSITE" id="PS50043">
    <property type="entry name" value="HTH_LUXR_2"/>
    <property type="match status" value="1"/>
</dbReference>
<dbReference type="PRINTS" id="PR00038">
    <property type="entry name" value="HTHLUXR"/>
</dbReference>
<evidence type="ECO:0000256" key="1">
    <source>
        <dbReference type="ARBA" id="ARBA00023015"/>
    </source>
</evidence>
<evidence type="ECO:0000256" key="3">
    <source>
        <dbReference type="ARBA" id="ARBA00023163"/>
    </source>
</evidence>
<dbReference type="InterPro" id="IPR011990">
    <property type="entry name" value="TPR-like_helical_dom_sf"/>
</dbReference>
<evidence type="ECO:0000259" key="4">
    <source>
        <dbReference type="PROSITE" id="PS50043"/>
    </source>
</evidence>
<dbReference type="InterPro" id="IPR041617">
    <property type="entry name" value="TPR_MalT"/>
</dbReference>
<dbReference type="InterPro" id="IPR027417">
    <property type="entry name" value="P-loop_NTPase"/>
</dbReference>
<keyword evidence="6" id="KW-1185">Reference proteome</keyword>
<evidence type="ECO:0000256" key="2">
    <source>
        <dbReference type="ARBA" id="ARBA00023125"/>
    </source>
</evidence>
<reference evidence="5 6" key="1">
    <citation type="submission" date="2019-08" db="EMBL/GenBank/DDBJ databases">
        <title>Genome sequencing of Paenibacillus faecis DSM 23593(T).</title>
        <authorList>
            <person name="Kook J.-K."/>
            <person name="Park S.-N."/>
            <person name="Lim Y.K."/>
        </authorList>
    </citation>
    <scope>NUCLEOTIDE SEQUENCE [LARGE SCALE GENOMIC DNA]</scope>
    <source>
        <strain evidence="5 6">DSM 23593</strain>
    </source>
</reference>
<dbReference type="EMBL" id="VSDO01000006">
    <property type="protein sequence ID" value="TYA09968.1"/>
    <property type="molecule type" value="Genomic_DNA"/>
</dbReference>
<name>A0A5D0CJ81_9BACL</name>
<dbReference type="SUPFAM" id="SSF52540">
    <property type="entry name" value="P-loop containing nucleoside triphosphate hydrolases"/>
    <property type="match status" value="1"/>
</dbReference>
<organism evidence="5 6">
    <name type="scientific">Paenibacillus faecis</name>
    <dbReference type="NCBI Taxonomy" id="862114"/>
    <lineage>
        <taxon>Bacteria</taxon>
        <taxon>Bacillati</taxon>
        <taxon>Bacillota</taxon>
        <taxon>Bacilli</taxon>
        <taxon>Bacillales</taxon>
        <taxon>Paenibacillaceae</taxon>
        <taxon>Paenibacillus</taxon>
    </lineage>
</organism>
<gene>
    <name evidence="5" type="ORF">FRY98_25515</name>
</gene>
<dbReference type="SMART" id="SM00421">
    <property type="entry name" value="HTH_LUXR"/>
    <property type="match status" value="1"/>
</dbReference>
<proteinExistence type="predicted"/>
<dbReference type="Proteomes" id="UP000325218">
    <property type="component" value="Unassembled WGS sequence"/>
</dbReference>
<dbReference type="SUPFAM" id="SSF46894">
    <property type="entry name" value="C-terminal effector domain of the bipartite response regulators"/>
    <property type="match status" value="1"/>
</dbReference>
<dbReference type="GO" id="GO:0006355">
    <property type="term" value="P:regulation of DNA-templated transcription"/>
    <property type="evidence" value="ECO:0007669"/>
    <property type="project" value="InterPro"/>
</dbReference>
<evidence type="ECO:0000313" key="6">
    <source>
        <dbReference type="Proteomes" id="UP000325218"/>
    </source>
</evidence>
<dbReference type="Pfam" id="PF00196">
    <property type="entry name" value="GerE"/>
    <property type="match status" value="1"/>
</dbReference>
<dbReference type="InterPro" id="IPR016032">
    <property type="entry name" value="Sig_transdc_resp-reg_C-effctor"/>
</dbReference>
<dbReference type="Pfam" id="PF25873">
    <property type="entry name" value="WHD_MalT"/>
    <property type="match status" value="1"/>
</dbReference>
<dbReference type="InterPro" id="IPR000792">
    <property type="entry name" value="Tscrpt_reg_LuxR_C"/>
</dbReference>
<dbReference type="GO" id="GO:0003677">
    <property type="term" value="F:DNA binding"/>
    <property type="evidence" value="ECO:0007669"/>
    <property type="project" value="UniProtKB-KW"/>
</dbReference>
<dbReference type="Pfam" id="PF17874">
    <property type="entry name" value="TPR_MalT"/>
    <property type="match status" value="1"/>
</dbReference>
<keyword evidence="2" id="KW-0238">DNA-binding</keyword>
<sequence length="890" mass="98821">MTIPLLSTKLHIPLARPNTVVRPRLTERLDAGMHRKLSVVSASAGYGKTTLISEWARRCGRPIAWLSLDEGDNDPARFFAYLSAALKFAGPKFEGAAFGLRQSPMPVPIESLMASLLEEIGFISDPFNLVFDDYHVIRDGTIEKMVAYLIEYMPPQMHLVIATREEPRLPLARWRVRDQLTELQTAELRFSREEAAEFMRNTTGSMLSPADLGVLESRTEGWVAALQLASLTLRGLEDPAAFIRSFSGNHAYIVDYLLEEVFQRLSGEVQTFLLRTSILDRLSGPLCESVLGSRADGEGDALTVSAQNMLERLEAANLLIVPLDNERRWYRYHQLFAELLQKRLQDSAASSEQHGRDNVAELHIRASLWYEMQGMELQAFQHAVAAADTGRAARLLEGERMPLLFRGAVAPVLSWLHSLPVEEMDARPSLWVMYASALLMTGQMNEARRKLEAGESALQNAEADERSRDLIGHIASIRATLAVSAHEAETILAESLRALECLHPDNIPVRASAIWTLGYAYQLQGDRRAAGKAYAEAFSLSRSIGHPMIAMMAALGLGMIQEGDNRLHEAEETYFNVLKWAGEPQPPAACEAHLGLARISYEWNDLDRAAQHAAQSIRLARRFDQSDRVVAGQVVLAQIKLAQGQAAEAESILVQAEQIAHYQNFETQRPAIAAVQVLALLRRGNRVQAAHLARKQNERYSLIRVLLSQGEADAALKELEPLEREAEEMGWEDRQLKIKILKAAALEACGDRPKAVEQLTAALTLARPGGHQRSFIDEGLPVYRLLCVAAGNSAELAGLRAAFEGEVLPVYKPINTAYAKKATAPLIEPLSERELEVLRLIAQGLSNQEISERLFIALSTVKGHNRVIFDKLQVKRRTEAVALARERGLL</sequence>
<evidence type="ECO:0000313" key="5">
    <source>
        <dbReference type="EMBL" id="TYA09968.1"/>
    </source>
</evidence>
<keyword evidence="3" id="KW-0804">Transcription</keyword>
<dbReference type="Gene3D" id="1.25.40.10">
    <property type="entry name" value="Tetratricopeptide repeat domain"/>
    <property type="match status" value="1"/>
</dbReference>
<dbReference type="InterPro" id="IPR036388">
    <property type="entry name" value="WH-like_DNA-bd_sf"/>
</dbReference>
<dbReference type="AlphaFoldDB" id="A0A5D0CJ81"/>
<accession>A0A5D0CJ81</accession>
<protein>
    <submittedName>
        <fullName evidence="5">LuxR family transcriptional regulator</fullName>
    </submittedName>
</protein>